<sequence>LAASDYLRGVNGAVAHGTAAVDLVGLVKAPPKSQFSKLDPLPMTSIRAAFAIGNDEKTKKPVHQGTSEQSKSQQSRQSNSGDHRHRSQQSSTPASQPKAARY</sequence>
<proteinExistence type="predicted"/>
<gene>
    <name evidence="1" type="ORF">H4S07_006776</name>
</gene>
<organism evidence="1 2">
    <name type="scientific">Coemansia furcata</name>
    <dbReference type="NCBI Taxonomy" id="417177"/>
    <lineage>
        <taxon>Eukaryota</taxon>
        <taxon>Fungi</taxon>
        <taxon>Fungi incertae sedis</taxon>
        <taxon>Zoopagomycota</taxon>
        <taxon>Kickxellomycotina</taxon>
        <taxon>Kickxellomycetes</taxon>
        <taxon>Kickxellales</taxon>
        <taxon>Kickxellaceae</taxon>
        <taxon>Coemansia</taxon>
    </lineage>
</organism>
<name>A0ACC1KSW6_9FUNG</name>
<accession>A0ACC1KSW6</accession>
<evidence type="ECO:0000313" key="2">
    <source>
        <dbReference type="Proteomes" id="UP001140096"/>
    </source>
</evidence>
<evidence type="ECO:0000313" key="1">
    <source>
        <dbReference type="EMBL" id="KAJ2794374.1"/>
    </source>
</evidence>
<keyword evidence="2" id="KW-1185">Reference proteome</keyword>
<feature type="non-terminal residue" evidence="1">
    <location>
        <position position="1"/>
    </location>
</feature>
<protein>
    <submittedName>
        <fullName evidence="1">Uncharacterized protein</fullName>
    </submittedName>
</protein>
<comment type="caution">
    <text evidence="1">The sequence shown here is derived from an EMBL/GenBank/DDBJ whole genome shotgun (WGS) entry which is preliminary data.</text>
</comment>
<dbReference type="Proteomes" id="UP001140096">
    <property type="component" value="Unassembled WGS sequence"/>
</dbReference>
<dbReference type="EMBL" id="JANBUP010004309">
    <property type="protein sequence ID" value="KAJ2794374.1"/>
    <property type="molecule type" value="Genomic_DNA"/>
</dbReference>
<reference evidence="1" key="1">
    <citation type="submission" date="2022-07" db="EMBL/GenBank/DDBJ databases">
        <title>Phylogenomic reconstructions and comparative analyses of Kickxellomycotina fungi.</title>
        <authorList>
            <person name="Reynolds N.K."/>
            <person name="Stajich J.E."/>
            <person name="Barry K."/>
            <person name="Grigoriev I.V."/>
            <person name="Crous P."/>
            <person name="Smith M.E."/>
        </authorList>
    </citation>
    <scope>NUCLEOTIDE SEQUENCE</scope>
    <source>
        <strain evidence="1">CBS 102833</strain>
    </source>
</reference>